<evidence type="ECO:0000313" key="4">
    <source>
        <dbReference type="Proteomes" id="UP000515860"/>
    </source>
</evidence>
<evidence type="ECO:0000313" key="3">
    <source>
        <dbReference type="EMBL" id="QNM10228.1"/>
    </source>
</evidence>
<dbReference type="PANTHER" id="PTHR43000">
    <property type="entry name" value="DTDP-D-GLUCOSE 4,6-DEHYDRATASE-RELATED"/>
    <property type="match status" value="1"/>
</dbReference>
<name>A0A7G9GHE6_9FIRM</name>
<dbReference type="KEGG" id="whj:H9Q79_08180"/>
<keyword evidence="4" id="KW-1185">Reference proteome</keyword>
<evidence type="ECO:0000256" key="1">
    <source>
        <dbReference type="ARBA" id="ARBA00007637"/>
    </source>
</evidence>
<organism evidence="3 4">
    <name type="scientific">Wansuia hejianensis</name>
    <dbReference type="NCBI Taxonomy" id="2763667"/>
    <lineage>
        <taxon>Bacteria</taxon>
        <taxon>Bacillati</taxon>
        <taxon>Bacillota</taxon>
        <taxon>Clostridia</taxon>
        <taxon>Lachnospirales</taxon>
        <taxon>Lachnospiraceae</taxon>
        <taxon>Wansuia</taxon>
    </lineage>
</organism>
<sequence>MKKVIISGATGALGMALIRQLTQEGSQILVLSHEYSSRNNRLDQYPDITIIPCSLQQLASVQNPTGQNWDVFYHFAWAGTTGAARNDMYLQNSNVKYALDAVDAASRFGCHTFIGSGSQAEYGRFEGKLTPETPAFPDNGYGIGKLAAGMMTREYAHQKGLRHLWVRILSLYGPYDGSQSLVMSTISQLKQGISPQCTLGEQLWDYLFSQDAACAFSRMGDSSFDGKTYVLGSGKVRPLADYIEDMRKIVSADTPVKLGAIPYSPRQVMHLEADISDLIEDFGWRPVTDFTDGIRQILPYI</sequence>
<dbReference type="AlphaFoldDB" id="A0A7G9GHE6"/>
<dbReference type="RefSeq" id="WP_118646087.1">
    <property type="nucleotide sequence ID" value="NZ_CP060635.1"/>
</dbReference>
<dbReference type="EMBL" id="CP060635">
    <property type="protein sequence ID" value="QNM10228.1"/>
    <property type="molecule type" value="Genomic_DNA"/>
</dbReference>
<dbReference type="Gene3D" id="3.40.50.720">
    <property type="entry name" value="NAD(P)-binding Rossmann-like Domain"/>
    <property type="match status" value="1"/>
</dbReference>
<evidence type="ECO:0000259" key="2">
    <source>
        <dbReference type="Pfam" id="PF01370"/>
    </source>
</evidence>
<dbReference type="InterPro" id="IPR001509">
    <property type="entry name" value="Epimerase_deHydtase"/>
</dbReference>
<protein>
    <submittedName>
        <fullName evidence="3">NAD(P)-dependent oxidoreductase</fullName>
    </submittedName>
</protein>
<proteinExistence type="inferred from homology"/>
<reference evidence="3 4" key="1">
    <citation type="submission" date="2020-08" db="EMBL/GenBank/DDBJ databases">
        <authorList>
            <person name="Liu C."/>
            <person name="Sun Q."/>
        </authorList>
    </citation>
    <scope>NUCLEOTIDE SEQUENCE [LARGE SCALE GENOMIC DNA]</scope>
    <source>
        <strain evidence="3 4">NSJ-29</strain>
    </source>
</reference>
<feature type="domain" description="NAD-dependent epimerase/dehydratase" evidence="2">
    <location>
        <begin position="4"/>
        <end position="232"/>
    </location>
</feature>
<gene>
    <name evidence="3" type="ORF">H9Q79_08180</name>
</gene>
<accession>A0A7G9GHE6</accession>
<dbReference type="Pfam" id="PF01370">
    <property type="entry name" value="Epimerase"/>
    <property type="match status" value="1"/>
</dbReference>
<comment type="similarity">
    <text evidence="1">Belongs to the NAD(P)-dependent epimerase/dehydratase family.</text>
</comment>
<dbReference type="InterPro" id="IPR036291">
    <property type="entry name" value="NAD(P)-bd_dom_sf"/>
</dbReference>
<dbReference type="SUPFAM" id="SSF51735">
    <property type="entry name" value="NAD(P)-binding Rossmann-fold domains"/>
    <property type="match status" value="1"/>
</dbReference>
<dbReference type="Proteomes" id="UP000515860">
    <property type="component" value="Chromosome"/>
</dbReference>